<keyword evidence="1" id="KW-1133">Transmembrane helix</keyword>
<sequence>MPREVYTSSVRPAQPYPDPSALFSVVQGCLFLPFFLAVYHNGLKTEKLHRQILLRVSVHVIPHKVSRFWCIFDPLAKDEQLTFSMSLDMTSAEARTAPSLSKPRFSGITLEAKVSQASLSKPRFSGITLEAKVSQASLSKPRFSGITLEAKVSQASLSKPRAVSGITLEAKVSQASLSKPRAVSGITLEAKVSQASLSKPRAVAVPQRPRSLFRGNASPGMEWLRPIPKMACALDSPLLPTPS</sequence>
<accession>A0A4Z1PA69</accession>
<dbReference type="PROSITE" id="PS51257">
    <property type="entry name" value="PROKAR_LIPOPROTEIN"/>
    <property type="match status" value="1"/>
</dbReference>
<protein>
    <submittedName>
        <fullName evidence="2">Uncharacterized protein</fullName>
    </submittedName>
</protein>
<name>A0A4Z1PA69_9PEZI</name>
<keyword evidence="1" id="KW-0472">Membrane</keyword>
<comment type="caution">
    <text evidence="2">The sequence shown here is derived from an EMBL/GenBank/DDBJ whole genome shotgun (WGS) entry which is preliminary data.</text>
</comment>
<dbReference type="Proteomes" id="UP000298493">
    <property type="component" value="Unassembled WGS sequence"/>
</dbReference>
<organism evidence="2 3">
    <name type="scientific">Venturia nashicola</name>
    <dbReference type="NCBI Taxonomy" id="86259"/>
    <lineage>
        <taxon>Eukaryota</taxon>
        <taxon>Fungi</taxon>
        <taxon>Dikarya</taxon>
        <taxon>Ascomycota</taxon>
        <taxon>Pezizomycotina</taxon>
        <taxon>Dothideomycetes</taxon>
        <taxon>Pleosporomycetidae</taxon>
        <taxon>Venturiales</taxon>
        <taxon>Venturiaceae</taxon>
        <taxon>Venturia</taxon>
    </lineage>
</organism>
<evidence type="ECO:0000256" key="1">
    <source>
        <dbReference type="SAM" id="Phobius"/>
    </source>
</evidence>
<dbReference type="AlphaFoldDB" id="A0A4Z1PA69"/>
<reference evidence="2 3" key="1">
    <citation type="submission" date="2019-04" db="EMBL/GenBank/DDBJ databases">
        <title>High contiguity whole genome sequence and gene annotation resource for two Venturia nashicola isolates.</title>
        <authorList>
            <person name="Prokchorchik M."/>
            <person name="Won K."/>
            <person name="Lee Y."/>
            <person name="Choi E.D."/>
            <person name="Segonzac C."/>
            <person name="Sohn K.H."/>
        </authorList>
    </citation>
    <scope>NUCLEOTIDE SEQUENCE [LARGE SCALE GENOMIC DNA]</scope>
    <source>
        <strain evidence="2 3">PRI2</strain>
    </source>
</reference>
<dbReference type="EMBL" id="SNSC02000002">
    <property type="protein sequence ID" value="TID26322.1"/>
    <property type="molecule type" value="Genomic_DNA"/>
</dbReference>
<evidence type="ECO:0000313" key="3">
    <source>
        <dbReference type="Proteomes" id="UP000298493"/>
    </source>
</evidence>
<proteinExistence type="predicted"/>
<keyword evidence="3" id="KW-1185">Reference proteome</keyword>
<feature type="transmembrane region" description="Helical" evidence="1">
    <location>
        <begin position="20"/>
        <end position="39"/>
    </location>
</feature>
<keyword evidence="1" id="KW-0812">Transmembrane</keyword>
<evidence type="ECO:0000313" key="2">
    <source>
        <dbReference type="EMBL" id="TID26322.1"/>
    </source>
</evidence>
<gene>
    <name evidence="2" type="ORF">E6O75_ATG00815</name>
</gene>